<evidence type="ECO:0000256" key="6">
    <source>
        <dbReference type="ARBA" id="ARBA00022989"/>
    </source>
</evidence>
<keyword evidence="6 10" id="KW-1133">Transmembrane helix</keyword>
<keyword evidence="8" id="KW-0325">Glycoprotein</keyword>
<keyword evidence="9" id="KW-0067">ATP-binding</keyword>
<dbReference type="PROSITE" id="PS50011">
    <property type="entry name" value="PROTEIN_KINASE_DOM"/>
    <property type="match status" value="1"/>
</dbReference>
<keyword evidence="4 11" id="KW-0732">Signal</keyword>
<evidence type="ECO:0000313" key="13">
    <source>
        <dbReference type="EMBL" id="KAK8580664.1"/>
    </source>
</evidence>
<protein>
    <recommendedName>
        <fullName evidence="12">Protein kinase domain-containing protein</fullName>
    </recommendedName>
</protein>
<feature type="signal peptide" evidence="11">
    <location>
        <begin position="1"/>
        <end position="21"/>
    </location>
</feature>
<dbReference type="PROSITE" id="PS00107">
    <property type="entry name" value="PROTEIN_KINASE_ATP"/>
    <property type="match status" value="1"/>
</dbReference>
<dbReference type="EMBL" id="JBBPBM010000006">
    <property type="protein sequence ID" value="KAK8580664.1"/>
    <property type="molecule type" value="Genomic_DNA"/>
</dbReference>
<dbReference type="SUPFAM" id="SSF52058">
    <property type="entry name" value="L domain-like"/>
    <property type="match status" value="1"/>
</dbReference>
<keyword evidence="5" id="KW-0677">Repeat</keyword>
<gene>
    <name evidence="13" type="ORF">V6N12_070921</name>
</gene>
<keyword evidence="3 10" id="KW-0812">Transmembrane</keyword>
<dbReference type="InterPro" id="IPR001611">
    <property type="entry name" value="Leu-rich_rpt"/>
</dbReference>
<evidence type="ECO:0000256" key="1">
    <source>
        <dbReference type="ARBA" id="ARBA00004370"/>
    </source>
</evidence>
<dbReference type="Pfam" id="PF00560">
    <property type="entry name" value="LRR_1"/>
    <property type="match status" value="3"/>
</dbReference>
<evidence type="ECO:0000256" key="8">
    <source>
        <dbReference type="ARBA" id="ARBA00023180"/>
    </source>
</evidence>
<feature type="chain" id="PRO_5046341907" description="Protein kinase domain-containing protein" evidence="11">
    <location>
        <begin position="22"/>
        <end position="890"/>
    </location>
</feature>
<evidence type="ECO:0000256" key="9">
    <source>
        <dbReference type="PROSITE-ProRule" id="PRU10141"/>
    </source>
</evidence>
<evidence type="ECO:0000256" key="4">
    <source>
        <dbReference type="ARBA" id="ARBA00022729"/>
    </source>
</evidence>
<keyword evidence="9" id="KW-0547">Nucleotide-binding</keyword>
<dbReference type="Pfam" id="PF07714">
    <property type="entry name" value="PK_Tyr_Ser-Thr"/>
    <property type="match status" value="2"/>
</dbReference>
<organism evidence="13 14">
    <name type="scientific">Hibiscus sabdariffa</name>
    <name type="common">roselle</name>
    <dbReference type="NCBI Taxonomy" id="183260"/>
    <lineage>
        <taxon>Eukaryota</taxon>
        <taxon>Viridiplantae</taxon>
        <taxon>Streptophyta</taxon>
        <taxon>Embryophyta</taxon>
        <taxon>Tracheophyta</taxon>
        <taxon>Spermatophyta</taxon>
        <taxon>Magnoliopsida</taxon>
        <taxon>eudicotyledons</taxon>
        <taxon>Gunneridae</taxon>
        <taxon>Pentapetalae</taxon>
        <taxon>rosids</taxon>
        <taxon>malvids</taxon>
        <taxon>Malvales</taxon>
        <taxon>Malvaceae</taxon>
        <taxon>Malvoideae</taxon>
        <taxon>Hibiscus</taxon>
    </lineage>
</organism>
<accession>A0ABR2FIA4</accession>
<feature type="domain" description="Protein kinase" evidence="12">
    <location>
        <begin position="558"/>
        <end position="854"/>
    </location>
</feature>
<evidence type="ECO:0000256" key="11">
    <source>
        <dbReference type="SAM" id="SignalP"/>
    </source>
</evidence>
<dbReference type="InterPro" id="IPR017441">
    <property type="entry name" value="Protein_kinase_ATP_BS"/>
</dbReference>
<comment type="caution">
    <text evidence="13">The sequence shown here is derived from an EMBL/GenBank/DDBJ whole genome shotgun (WGS) entry which is preliminary data.</text>
</comment>
<keyword evidence="7 10" id="KW-0472">Membrane</keyword>
<dbReference type="Gene3D" id="3.80.10.10">
    <property type="entry name" value="Ribonuclease Inhibitor"/>
    <property type="match status" value="2"/>
</dbReference>
<evidence type="ECO:0000256" key="10">
    <source>
        <dbReference type="SAM" id="Phobius"/>
    </source>
</evidence>
<comment type="subcellular location">
    <subcellularLocation>
        <location evidence="1">Membrane</location>
    </subcellularLocation>
</comment>
<dbReference type="PANTHER" id="PTHR45974:SF266">
    <property type="entry name" value="LEUCINE-RICH REPEAT RECEPTOR PROTEIN KINASE HPCA1"/>
    <property type="match status" value="1"/>
</dbReference>
<dbReference type="InterPro" id="IPR001245">
    <property type="entry name" value="Ser-Thr/Tyr_kinase_cat_dom"/>
</dbReference>
<sequence length="890" mass="97970">MSSAVWLFLLLVSIHIYIITAATNPDDASALRSLMDVWKNLPSNWGSGDPCDDKWVGIRCNDSRVISLKLPSMKLEGQLTGDVFSLSELQELDLSYNEGITGFLPPGIGNLKKLINLILVGCGFFGPIPDTIGSLPQLRVLSLNSNGFTGPIPRSIGNLSTLYWLDLADNQLDEEIPVSDGPTTPGLDWLIHTKHFHFGKNKLSGPIPSKLFSSEMSLIHLLFESNRLSGALPSTLGLVVTLEVVRFDNNSLEGDLPLNLNNLTSLIDLYLSNNRLTGPLPNLTGMSSLNTLYLSNNSFISTDVPSWFPTLQSLKTLVMEDTQLTGHIPASFFNIRQLQTVVLKYNGLDGTLDIGPGVSNQMEIIDLQGNSITDFNNTGRPYTFEIILVDNPVCRQTGTTDPYCTLPPPDSSPSYSTPPQNCQPYSCSFGQISSPTCRCAYPYTGTLQFRALSFSDLRSPTPFKSLEQNLTQFFKLPEFPVDSVSIGNPRMDPTQYLLLDLELFPYGQDTFNETGISEIASAFSSQDYKPPDMYFGPYAFRGDPYEHFSDRPAHSSKSSVGIAIGAAAGASVLFVLLVLAGIYAYRQRKRADRASLESNPFAHWDPKKSSGSVPQLKGARCFGLEELKKYTKNFSEANDIGSGGYGKVYRGTLPTGELVAIKRAQQGSMQGSLEFKTEIELLSRVHHKNVVSLLGFSFERGKSGIRLDWGRRLKISLGAARVADFGLSKPMGDSEKGHVSTQVKGTMGYLDPEYYMTQQLTEKSDVYSFGVLMLEIVTARRPIERGRYVVREVRTLMDKTKSLYNLQQILDPTISFGTSSQGLEKFVDLAMRCVEESAGRPTMGEAVKEIEEIMQMAGMNPNSESTASSATYEDAAKGADLHPYSDEFFA</sequence>
<evidence type="ECO:0000313" key="14">
    <source>
        <dbReference type="Proteomes" id="UP001472677"/>
    </source>
</evidence>
<dbReference type="InterPro" id="IPR000719">
    <property type="entry name" value="Prot_kinase_dom"/>
</dbReference>
<dbReference type="PANTHER" id="PTHR45974">
    <property type="entry name" value="RECEPTOR-LIKE PROTEIN 55"/>
    <property type="match status" value="1"/>
</dbReference>
<dbReference type="InterPro" id="IPR032675">
    <property type="entry name" value="LRR_dom_sf"/>
</dbReference>
<keyword evidence="14" id="KW-1185">Reference proteome</keyword>
<dbReference type="Pfam" id="PF13855">
    <property type="entry name" value="LRR_8"/>
    <property type="match status" value="1"/>
</dbReference>
<keyword evidence="2" id="KW-0433">Leucine-rich repeat</keyword>
<dbReference type="SUPFAM" id="SSF56112">
    <property type="entry name" value="Protein kinase-like (PK-like)"/>
    <property type="match status" value="1"/>
</dbReference>
<reference evidence="13 14" key="1">
    <citation type="journal article" date="2024" name="G3 (Bethesda)">
        <title>Genome assembly of Hibiscus sabdariffa L. provides insights into metabolisms of medicinal natural products.</title>
        <authorList>
            <person name="Kim T."/>
        </authorList>
    </citation>
    <scope>NUCLEOTIDE SEQUENCE [LARGE SCALE GENOMIC DNA]</scope>
    <source>
        <strain evidence="13">TK-2024</strain>
        <tissue evidence="13">Old leaves</tissue>
    </source>
</reference>
<name>A0ABR2FIA4_9ROSI</name>
<evidence type="ECO:0000256" key="7">
    <source>
        <dbReference type="ARBA" id="ARBA00023136"/>
    </source>
</evidence>
<evidence type="ECO:0000256" key="5">
    <source>
        <dbReference type="ARBA" id="ARBA00022737"/>
    </source>
</evidence>
<evidence type="ECO:0000256" key="2">
    <source>
        <dbReference type="ARBA" id="ARBA00022614"/>
    </source>
</evidence>
<dbReference type="Gene3D" id="1.10.510.10">
    <property type="entry name" value="Transferase(Phosphotransferase) domain 1"/>
    <property type="match status" value="1"/>
</dbReference>
<proteinExistence type="predicted"/>
<feature type="transmembrane region" description="Helical" evidence="10">
    <location>
        <begin position="560"/>
        <end position="585"/>
    </location>
</feature>
<dbReference type="Proteomes" id="UP001472677">
    <property type="component" value="Unassembled WGS sequence"/>
</dbReference>
<dbReference type="InterPro" id="IPR011009">
    <property type="entry name" value="Kinase-like_dom_sf"/>
</dbReference>
<evidence type="ECO:0000256" key="3">
    <source>
        <dbReference type="ARBA" id="ARBA00022692"/>
    </source>
</evidence>
<feature type="binding site" evidence="9">
    <location>
        <position position="662"/>
    </location>
    <ligand>
        <name>ATP</name>
        <dbReference type="ChEBI" id="CHEBI:30616"/>
    </ligand>
</feature>
<evidence type="ECO:0000259" key="12">
    <source>
        <dbReference type="PROSITE" id="PS50011"/>
    </source>
</evidence>
<dbReference type="Gene3D" id="3.30.200.20">
    <property type="entry name" value="Phosphorylase Kinase, domain 1"/>
    <property type="match status" value="1"/>
</dbReference>